<proteinExistence type="predicted"/>
<comment type="caution">
    <text evidence="2">The sequence shown here is derived from an EMBL/GenBank/DDBJ whole genome shotgun (WGS) entry which is preliminary data.</text>
</comment>
<reference evidence="3" key="1">
    <citation type="journal article" date="2016" name="Genome Announc.">
        <title>Genome sequence of Ustilaginoidea virens IPU010, a rice pathogenic fungus causing false smut.</title>
        <authorList>
            <person name="Kumagai T."/>
            <person name="Ishii T."/>
            <person name="Terai G."/>
            <person name="Umemura M."/>
            <person name="Machida M."/>
            <person name="Asai K."/>
        </authorList>
    </citation>
    <scope>NUCLEOTIDE SEQUENCE [LARGE SCALE GENOMIC DNA]</scope>
    <source>
        <strain evidence="3">IPU010</strain>
    </source>
</reference>
<sequence>MMEQNYQKCEQERLEKRDQVALTMDRFFRDKQGEDRSPLSQKDGDLFHQVSRNTAATAAATAAAAAATEATATKTTTRTTTTPPRKRFPSRAAIYAEALKQGNEVTRLTQVLPSIRTTPPPPPPKPDSILVNVIDADGRLIGPIERVEPWNQWVDAIQNLPIRRPVKIRRGRKFTPDHLATIYDRSDPKGVKWIACLIQAMGEIQRRRCHSCDKNQGAFDDCTILGGPLFQKCGNCEWNRQGCHMPLVCESDNSSGNPALASGTGESKPSVSLPRLYSSYQREPAQLLTPKEQKGPAAPGGPTNHVQESHLPPTLPTLQPLSNGFTPANMRSRQPWSPAPPEVRTPSVQSAEDSPPPLGEITKSNLILRHNGTVYTYPECVEGVPLVKIDQNHPYWDPRWPPLQSIIVPQLEMWRVKYEQACIRKARGESGPAKFQTGRQVNRGTRILEYLEEGEISPYQLLSKQYTHTGKGTITAYDTLFRMCETLFELTKYRMDISPVEWLRHRLHEIIVEQGAYFNYSKTMHDFYRDPKLAALRDANGFKSIGRPSGYKPSQNDGKGESSSGQKRKSMQSQADTPRATPPAPAANGHSPLSSHSSPLPSVGNGPRYAAEHSSFQAATSKRLKPDLSVYTSPNAIVFPDEVSDTDSWSGALLDKLDWRIYQVKTRLYTSNTTVTQYWHWKDDERMFEHQVIKETDPVVWGVHRSPIDFHVPLDDIVEVNWNMEALQLQLVMSQFSSTLAKQDGKPRGDIMASFKRKTTMRRFLSYCLQRRLKLVKITA</sequence>
<dbReference type="AlphaFoldDB" id="A0A1B5L122"/>
<protein>
    <submittedName>
        <fullName evidence="2">Uncharacterized protein</fullName>
    </submittedName>
</protein>
<dbReference type="EMBL" id="BBTG02000001">
    <property type="protein sequence ID" value="GAO17059.1"/>
    <property type="molecule type" value="Genomic_DNA"/>
</dbReference>
<evidence type="ECO:0000256" key="1">
    <source>
        <dbReference type="SAM" id="MobiDB-lite"/>
    </source>
</evidence>
<dbReference type="Proteomes" id="UP000054053">
    <property type="component" value="Unassembled WGS sequence"/>
</dbReference>
<feature type="compositionally biased region" description="Polar residues" evidence="1">
    <location>
        <begin position="552"/>
        <end position="576"/>
    </location>
</feature>
<feature type="compositionally biased region" description="Low complexity" evidence="1">
    <location>
        <begin position="67"/>
        <end position="82"/>
    </location>
</feature>
<accession>A0A1B5L122</accession>
<feature type="region of interest" description="Disordered" evidence="1">
    <location>
        <begin position="288"/>
        <end position="362"/>
    </location>
</feature>
<gene>
    <name evidence="2" type="ORF">UVI_02003330</name>
</gene>
<feature type="compositionally biased region" description="Low complexity" evidence="1">
    <location>
        <begin position="586"/>
        <end position="602"/>
    </location>
</feature>
<evidence type="ECO:0000313" key="2">
    <source>
        <dbReference type="EMBL" id="GAO17059.1"/>
    </source>
</evidence>
<feature type="region of interest" description="Disordered" evidence="1">
    <location>
        <begin position="544"/>
        <end position="614"/>
    </location>
</feature>
<feature type="compositionally biased region" description="Polar residues" evidence="1">
    <location>
        <begin position="322"/>
        <end position="335"/>
    </location>
</feature>
<evidence type="ECO:0000313" key="3">
    <source>
        <dbReference type="Proteomes" id="UP000054053"/>
    </source>
</evidence>
<feature type="region of interest" description="Disordered" evidence="1">
    <location>
        <begin position="67"/>
        <end position="86"/>
    </location>
</feature>
<organism evidence="2 3">
    <name type="scientific">Ustilaginoidea virens</name>
    <name type="common">Rice false smut fungus</name>
    <name type="synonym">Villosiclava virens</name>
    <dbReference type="NCBI Taxonomy" id="1159556"/>
    <lineage>
        <taxon>Eukaryota</taxon>
        <taxon>Fungi</taxon>
        <taxon>Dikarya</taxon>
        <taxon>Ascomycota</taxon>
        <taxon>Pezizomycotina</taxon>
        <taxon>Sordariomycetes</taxon>
        <taxon>Hypocreomycetidae</taxon>
        <taxon>Hypocreales</taxon>
        <taxon>Clavicipitaceae</taxon>
        <taxon>Ustilaginoidea</taxon>
    </lineage>
</organism>
<dbReference type="InterPro" id="IPR022190">
    <property type="entry name" value="DUF3716"/>
</dbReference>
<name>A0A1B5L122_USTVR</name>
<dbReference type="Pfam" id="PF12511">
    <property type="entry name" value="DUF3716"/>
    <property type="match status" value="1"/>
</dbReference>
<feature type="compositionally biased region" description="Basic and acidic residues" evidence="1">
    <location>
        <begin position="28"/>
        <end position="46"/>
    </location>
</feature>
<feature type="region of interest" description="Disordered" evidence="1">
    <location>
        <begin position="28"/>
        <end position="47"/>
    </location>
</feature>